<dbReference type="InterPro" id="IPR051828">
    <property type="entry name" value="HAD-like_hydrolase_domain"/>
</dbReference>
<comment type="caution">
    <text evidence="1">The sequence shown here is derived from an EMBL/GenBank/DDBJ whole genome shotgun (WGS) entry which is preliminary data.</text>
</comment>
<reference evidence="1 2" key="1">
    <citation type="submission" date="2024-02" db="EMBL/GenBank/DDBJ databases">
        <title>Deinococcus carri NBRC 110142.</title>
        <authorList>
            <person name="Ichikawa N."/>
            <person name="Katano-Makiyama Y."/>
            <person name="Hidaka K."/>
        </authorList>
    </citation>
    <scope>NUCLEOTIDE SEQUENCE [LARGE SCALE GENOMIC DNA]</scope>
    <source>
        <strain evidence="1 2">NBRC 110142</strain>
    </source>
</reference>
<dbReference type="RefSeq" id="WP_345463918.1">
    <property type="nucleotide sequence ID" value="NZ_BAABRP010000005.1"/>
</dbReference>
<dbReference type="InterPro" id="IPR006439">
    <property type="entry name" value="HAD-SF_hydro_IA"/>
</dbReference>
<dbReference type="PANTHER" id="PTHR46191">
    <property type="match status" value="1"/>
</dbReference>
<protein>
    <submittedName>
        <fullName evidence="1">Phosphoglycolate phosphatase</fullName>
    </submittedName>
</protein>
<evidence type="ECO:0000313" key="2">
    <source>
        <dbReference type="Proteomes" id="UP001401887"/>
    </source>
</evidence>
<dbReference type="SFLD" id="SFLDG01129">
    <property type="entry name" value="C1.5:_HAD__Beta-PGM__Phosphata"/>
    <property type="match status" value="1"/>
</dbReference>
<dbReference type="Gene3D" id="3.40.50.1000">
    <property type="entry name" value="HAD superfamily/HAD-like"/>
    <property type="match status" value="1"/>
</dbReference>
<dbReference type="SUPFAM" id="SSF56784">
    <property type="entry name" value="HAD-like"/>
    <property type="match status" value="1"/>
</dbReference>
<accession>A0ABP9W6L9</accession>
<proteinExistence type="predicted"/>
<gene>
    <name evidence="1" type="primary">gph_4</name>
    <name evidence="1" type="ORF">Dcar01_01734</name>
</gene>
<keyword evidence="2" id="KW-1185">Reference proteome</keyword>
<dbReference type="EMBL" id="BAABRP010000005">
    <property type="protein sequence ID" value="GAA5513009.1"/>
    <property type="molecule type" value="Genomic_DNA"/>
</dbReference>
<dbReference type="NCBIfam" id="TIGR01549">
    <property type="entry name" value="HAD-SF-IA-v1"/>
    <property type="match status" value="1"/>
</dbReference>
<dbReference type="Proteomes" id="UP001401887">
    <property type="component" value="Unassembled WGS sequence"/>
</dbReference>
<organism evidence="1 2">
    <name type="scientific">Deinococcus carri</name>
    <dbReference type="NCBI Taxonomy" id="1211323"/>
    <lineage>
        <taxon>Bacteria</taxon>
        <taxon>Thermotogati</taxon>
        <taxon>Deinococcota</taxon>
        <taxon>Deinococci</taxon>
        <taxon>Deinococcales</taxon>
        <taxon>Deinococcaceae</taxon>
        <taxon>Deinococcus</taxon>
    </lineage>
</organism>
<dbReference type="InterPro" id="IPR023214">
    <property type="entry name" value="HAD_sf"/>
</dbReference>
<sequence length="231" mass="26025">MKLLIWDFDGTLAHRPSMWSGTLLHVLGEVHPGHQVKPEHLRPWLQTGFRWHAPEDEYPVLPAHAWWGELHPVFEQAYQAAGLDATVARRLAGEVQRHYTDPQHWEVYPDTGTTLEHLSVLGWRHVILTNHVPEFRELLKALGLSGHFLQVFNSAETGFEKPHPRAFRLVLESLGEAKQVCMIGDNIRADVQGARAVGLPAVLVRKNDPAAQWQCTDLSSLPGQLDAIFAD</sequence>
<dbReference type="SFLD" id="SFLDS00003">
    <property type="entry name" value="Haloacid_Dehalogenase"/>
    <property type="match status" value="1"/>
</dbReference>
<dbReference type="PRINTS" id="PR00413">
    <property type="entry name" value="HADHALOGNASE"/>
</dbReference>
<dbReference type="Gene3D" id="1.10.150.720">
    <property type="entry name" value="Haloacid dehalogenase-like hydrolase"/>
    <property type="match status" value="1"/>
</dbReference>
<dbReference type="InterPro" id="IPR044924">
    <property type="entry name" value="HAD-SF_hydro_IA_REG-2-like_cap"/>
</dbReference>
<name>A0ABP9W6L9_9DEIO</name>
<evidence type="ECO:0000313" key="1">
    <source>
        <dbReference type="EMBL" id="GAA5513009.1"/>
    </source>
</evidence>
<dbReference type="PANTHER" id="PTHR46191:SF2">
    <property type="entry name" value="HALOACID DEHALOGENASE-LIKE HYDROLASE DOMAIN-CONTAINING PROTEIN 3"/>
    <property type="match status" value="1"/>
</dbReference>
<dbReference type="Pfam" id="PF00702">
    <property type="entry name" value="Hydrolase"/>
    <property type="match status" value="1"/>
</dbReference>
<dbReference type="InterPro" id="IPR036412">
    <property type="entry name" value="HAD-like_sf"/>
</dbReference>